<dbReference type="PROSITE" id="PS50202">
    <property type="entry name" value="MSP"/>
    <property type="match status" value="1"/>
</dbReference>
<dbReference type="GeneID" id="27689185"/>
<protein>
    <recommendedName>
        <fullName evidence="2">MSP domain-containing protein</fullName>
    </recommendedName>
</protein>
<evidence type="ECO:0000256" key="1">
    <source>
        <dbReference type="SAM" id="MobiDB-lite"/>
    </source>
</evidence>
<dbReference type="VEuPathDB" id="FungiDB:SPPG_05834"/>
<dbReference type="eggNOG" id="ENOG502SQQG">
    <property type="taxonomic scope" value="Eukaryota"/>
</dbReference>
<feature type="region of interest" description="Disordered" evidence="1">
    <location>
        <begin position="132"/>
        <end position="162"/>
    </location>
</feature>
<dbReference type="InterPro" id="IPR008962">
    <property type="entry name" value="PapD-like_sf"/>
</dbReference>
<sequence>MSFRNQLSDPPKPQLNLIPTDLFFTPTRSNIGFIAKVTIQNPGKRAIGYKLKTNAPARYSVKPVLGVLVGGGSVDVLVRSESEIQLNDRFLLQTVHLSDEETKGLDAAKWRTLDRRRLVETFIDCKRVSDPIQIKHPSPSTTTASSPTIASPQHPSQSLTKQDTVRVTPLDVVVFTCLCLVLGIMMPYRSLLGLVEIVSF</sequence>
<reference evidence="3 4" key="1">
    <citation type="submission" date="2009-08" db="EMBL/GenBank/DDBJ databases">
        <title>The Genome Sequence of Spizellomyces punctatus strain DAOM BR117.</title>
        <authorList>
            <consortium name="The Broad Institute Genome Sequencing Platform"/>
            <person name="Russ C."/>
            <person name="Cuomo C."/>
            <person name="Shea T."/>
            <person name="Young S.K."/>
            <person name="Zeng Q."/>
            <person name="Koehrsen M."/>
            <person name="Haas B."/>
            <person name="Borodovsky M."/>
            <person name="Guigo R."/>
            <person name="Alvarado L."/>
            <person name="Berlin A."/>
            <person name="Bochicchio J."/>
            <person name="Borenstein D."/>
            <person name="Chapman S."/>
            <person name="Chen Z."/>
            <person name="Engels R."/>
            <person name="Freedman E."/>
            <person name="Gellesch M."/>
            <person name="Goldberg J."/>
            <person name="Griggs A."/>
            <person name="Gujja S."/>
            <person name="Heiman D."/>
            <person name="Hepburn T."/>
            <person name="Howarth C."/>
            <person name="Jen D."/>
            <person name="Larson L."/>
            <person name="Lewis B."/>
            <person name="Mehta T."/>
            <person name="Park D."/>
            <person name="Pearson M."/>
            <person name="Roberts A."/>
            <person name="Saif S."/>
            <person name="Shenoy N."/>
            <person name="Sisk P."/>
            <person name="Stolte C."/>
            <person name="Sykes S."/>
            <person name="Thomson T."/>
            <person name="Walk T."/>
            <person name="White J."/>
            <person name="Yandava C."/>
            <person name="Burger G."/>
            <person name="Gray M.W."/>
            <person name="Holland P.W.H."/>
            <person name="King N."/>
            <person name="Lang F.B.F."/>
            <person name="Roger A.J."/>
            <person name="Ruiz-Trillo I."/>
            <person name="Lander E."/>
            <person name="Nusbaum C."/>
        </authorList>
    </citation>
    <scope>NUCLEOTIDE SEQUENCE [LARGE SCALE GENOMIC DNA]</scope>
    <source>
        <strain evidence="3 4">DAOM BR117</strain>
    </source>
</reference>
<dbReference type="SUPFAM" id="SSF49354">
    <property type="entry name" value="PapD-like"/>
    <property type="match status" value="1"/>
</dbReference>
<feature type="domain" description="MSP" evidence="2">
    <location>
        <begin position="14"/>
        <end position="128"/>
    </location>
</feature>
<dbReference type="InterPro" id="IPR000535">
    <property type="entry name" value="MSP_dom"/>
</dbReference>
<dbReference type="EMBL" id="KQ257459">
    <property type="protein sequence ID" value="KNC98866.1"/>
    <property type="molecule type" value="Genomic_DNA"/>
</dbReference>
<dbReference type="AlphaFoldDB" id="A0A0L0HCX9"/>
<dbReference type="InterPro" id="IPR013783">
    <property type="entry name" value="Ig-like_fold"/>
</dbReference>
<evidence type="ECO:0000259" key="2">
    <source>
        <dbReference type="PROSITE" id="PS50202"/>
    </source>
</evidence>
<dbReference type="Pfam" id="PF00635">
    <property type="entry name" value="Motile_Sperm"/>
    <property type="match status" value="1"/>
</dbReference>
<dbReference type="Proteomes" id="UP000053201">
    <property type="component" value="Unassembled WGS sequence"/>
</dbReference>
<dbReference type="STRING" id="645134.A0A0L0HCX9"/>
<feature type="compositionally biased region" description="Polar residues" evidence="1">
    <location>
        <begin position="153"/>
        <end position="162"/>
    </location>
</feature>
<dbReference type="InParanoid" id="A0A0L0HCX9"/>
<proteinExistence type="predicted"/>
<dbReference type="OrthoDB" id="75724at2759"/>
<name>A0A0L0HCX9_SPIPD</name>
<dbReference type="RefSeq" id="XP_016606906.1">
    <property type="nucleotide sequence ID" value="XM_016754046.1"/>
</dbReference>
<accession>A0A0L0HCX9</accession>
<evidence type="ECO:0000313" key="3">
    <source>
        <dbReference type="EMBL" id="KNC98866.1"/>
    </source>
</evidence>
<evidence type="ECO:0000313" key="4">
    <source>
        <dbReference type="Proteomes" id="UP000053201"/>
    </source>
</evidence>
<organism evidence="3 4">
    <name type="scientific">Spizellomyces punctatus (strain DAOM BR117)</name>
    <dbReference type="NCBI Taxonomy" id="645134"/>
    <lineage>
        <taxon>Eukaryota</taxon>
        <taxon>Fungi</taxon>
        <taxon>Fungi incertae sedis</taxon>
        <taxon>Chytridiomycota</taxon>
        <taxon>Chytridiomycota incertae sedis</taxon>
        <taxon>Chytridiomycetes</taxon>
        <taxon>Spizellomycetales</taxon>
        <taxon>Spizellomycetaceae</taxon>
        <taxon>Spizellomyces</taxon>
    </lineage>
</organism>
<keyword evidence="4" id="KW-1185">Reference proteome</keyword>
<gene>
    <name evidence="3" type="ORF">SPPG_05834</name>
</gene>
<feature type="compositionally biased region" description="Low complexity" evidence="1">
    <location>
        <begin position="137"/>
        <end position="152"/>
    </location>
</feature>
<dbReference type="Gene3D" id="2.60.40.10">
    <property type="entry name" value="Immunoglobulins"/>
    <property type="match status" value="1"/>
</dbReference>